<dbReference type="Gene3D" id="3.50.50.60">
    <property type="entry name" value="FAD/NAD(P)-binding domain"/>
    <property type="match status" value="1"/>
</dbReference>
<organism evidence="1 2">
    <name type="scientific">Mycolicibacterium anyangense</name>
    <dbReference type="NCBI Taxonomy" id="1431246"/>
    <lineage>
        <taxon>Bacteria</taxon>
        <taxon>Bacillati</taxon>
        <taxon>Actinomycetota</taxon>
        <taxon>Actinomycetes</taxon>
        <taxon>Mycobacteriales</taxon>
        <taxon>Mycobacteriaceae</taxon>
        <taxon>Mycolicibacterium</taxon>
    </lineage>
</organism>
<dbReference type="KEGG" id="many:MANY_40200"/>
<protein>
    <submittedName>
        <fullName evidence="1">Putative dehydrogenase</fullName>
    </submittedName>
</protein>
<dbReference type="PANTHER" id="PTHR10668:SF105">
    <property type="entry name" value="DEHYDROGENASE-RELATED"/>
    <property type="match status" value="1"/>
</dbReference>
<evidence type="ECO:0000313" key="2">
    <source>
        <dbReference type="Proteomes" id="UP000467249"/>
    </source>
</evidence>
<accession>A0A6N4WE70</accession>
<dbReference type="EMBL" id="AP022620">
    <property type="protein sequence ID" value="BBZ78683.1"/>
    <property type="molecule type" value="Genomic_DNA"/>
</dbReference>
<keyword evidence="2" id="KW-1185">Reference proteome</keyword>
<proteinExistence type="predicted"/>
<sequence>MATVVGSGPNGLAAAVTLARAGLTVTVLEAADEIGGGTRSFEAIVPGLLHDHCSAIHPMAVGSPFVADHDLERYGLRWRLPDVDCAHPLDDGRAGVLLRSVDATAAGLGRDGRVWKTLFDRPVDHFDALSADIMGPLVRIPKHPVELARFGAPTVLPATVLARAFRSPAARALFGGVAAHAFRPLHLPMTSAIGVGILTAGHRHGWAVAEGGSRSITVAMAALLRDLGGTIETGVRVRSRSDLPPSPVTIFDLAPEAVADIMGDFLPQRVSRAYRRFRRGPGAFKVDFAVEGGVPWTNAAARRAGTVHLGGTFAEIAATERAVNAGRMPQRPFVLVGQQYLADPQRSAGNIHPVWSYAHVPNGYPGDATGAVIAQIERFAPGFRDRVVGHLAQSTSAMAEFNSNFGGGDILTGAKDIRQLTFGPRITLSPYATGAPGYYICSAATPPGPGAHGMCGQHAAQTALRQLHNH</sequence>
<reference evidence="1 2" key="1">
    <citation type="journal article" date="2019" name="Emerg. Microbes Infect.">
        <title>Comprehensive subspecies identification of 175 nontuberculous mycobacteria species based on 7547 genomic profiles.</title>
        <authorList>
            <person name="Matsumoto Y."/>
            <person name="Kinjo T."/>
            <person name="Motooka D."/>
            <person name="Nabeya D."/>
            <person name="Jung N."/>
            <person name="Uechi K."/>
            <person name="Horii T."/>
            <person name="Iida T."/>
            <person name="Fujita J."/>
            <person name="Nakamura S."/>
        </authorList>
    </citation>
    <scope>NUCLEOTIDE SEQUENCE [LARGE SCALE GENOMIC DNA]</scope>
    <source>
        <strain evidence="1 2">JCM 30275</strain>
    </source>
</reference>
<dbReference type="PANTHER" id="PTHR10668">
    <property type="entry name" value="PHYTOENE DEHYDROGENASE"/>
    <property type="match status" value="1"/>
</dbReference>
<dbReference type="Proteomes" id="UP000467249">
    <property type="component" value="Chromosome"/>
</dbReference>
<dbReference type="AlphaFoldDB" id="A0A6N4WE70"/>
<dbReference type="SUPFAM" id="SSF51905">
    <property type="entry name" value="FAD/NAD(P)-binding domain"/>
    <property type="match status" value="1"/>
</dbReference>
<dbReference type="Pfam" id="PF13450">
    <property type="entry name" value="NAD_binding_8"/>
    <property type="match status" value="1"/>
</dbReference>
<dbReference type="InterPro" id="IPR036188">
    <property type="entry name" value="FAD/NAD-bd_sf"/>
</dbReference>
<dbReference type="PRINTS" id="PR00419">
    <property type="entry name" value="ADXRDTASE"/>
</dbReference>
<evidence type="ECO:0000313" key="1">
    <source>
        <dbReference type="EMBL" id="BBZ78683.1"/>
    </source>
</evidence>
<name>A0A6N4WE70_9MYCO</name>
<gene>
    <name evidence="1" type="ORF">MANY_40200</name>
</gene>